<reference evidence="2" key="1">
    <citation type="submission" date="2023-03" db="EMBL/GenBank/DDBJ databases">
        <title>Massive genome expansion in bonnet fungi (Mycena s.s.) driven by repeated elements and novel gene families across ecological guilds.</title>
        <authorList>
            <consortium name="Lawrence Berkeley National Laboratory"/>
            <person name="Harder C.B."/>
            <person name="Miyauchi S."/>
            <person name="Viragh M."/>
            <person name="Kuo A."/>
            <person name="Thoen E."/>
            <person name="Andreopoulos B."/>
            <person name="Lu D."/>
            <person name="Skrede I."/>
            <person name="Drula E."/>
            <person name="Henrissat B."/>
            <person name="Morin E."/>
            <person name="Kohler A."/>
            <person name="Barry K."/>
            <person name="LaButti K."/>
            <person name="Morin E."/>
            <person name="Salamov A."/>
            <person name="Lipzen A."/>
            <person name="Mereny Z."/>
            <person name="Hegedus B."/>
            <person name="Baldrian P."/>
            <person name="Stursova M."/>
            <person name="Weitz H."/>
            <person name="Taylor A."/>
            <person name="Grigoriev I.V."/>
            <person name="Nagy L.G."/>
            <person name="Martin F."/>
            <person name="Kauserud H."/>
        </authorList>
    </citation>
    <scope>NUCLEOTIDE SEQUENCE</scope>
    <source>
        <strain evidence="2">CBHHK002</strain>
    </source>
</reference>
<name>A0AAD6Z8C4_9AGAR</name>
<evidence type="ECO:0000313" key="2">
    <source>
        <dbReference type="EMBL" id="KAJ7310941.1"/>
    </source>
</evidence>
<feature type="compositionally biased region" description="Polar residues" evidence="1">
    <location>
        <begin position="1"/>
        <end position="10"/>
    </location>
</feature>
<comment type="caution">
    <text evidence="2">The sequence shown here is derived from an EMBL/GenBank/DDBJ whole genome shotgun (WGS) entry which is preliminary data.</text>
</comment>
<feature type="region of interest" description="Disordered" evidence="1">
    <location>
        <begin position="1"/>
        <end position="27"/>
    </location>
</feature>
<protein>
    <submittedName>
        <fullName evidence="2">Uncharacterized protein</fullName>
    </submittedName>
</protein>
<evidence type="ECO:0000256" key="1">
    <source>
        <dbReference type="SAM" id="MobiDB-lite"/>
    </source>
</evidence>
<gene>
    <name evidence="2" type="ORF">DFH08DRAFT_822777</name>
</gene>
<keyword evidence="3" id="KW-1185">Reference proteome</keyword>
<dbReference type="EMBL" id="JARIHO010000076">
    <property type="protein sequence ID" value="KAJ7310941.1"/>
    <property type="molecule type" value="Genomic_DNA"/>
</dbReference>
<proteinExistence type="predicted"/>
<evidence type="ECO:0000313" key="3">
    <source>
        <dbReference type="Proteomes" id="UP001218218"/>
    </source>
</evidence>
<organism evidence="2 3">
    <name type="scientific">Mycena albidolilacea</name>
    <dbReference type="NCBI Taxonomy" id="1033008"/>
    <lineage>
        <taxon>Eukaryota</taxon>
        <taxon>Fungi</taxon>
        <taxon>Dikarya</taxon>
        <taxon>Basidiomycota</taxon>
        <taxon>Agaricomycotina</taxon>
        <taxon>Agaricomycetes</taxon>
        <taxon>Agaricomycetidae</taxon>
        <taxon>Agaricales</taxon>
        <taxon>Marasmiineae</taxon>
        <taxon>Mycenaceae</taxon>
        <taxon>Mycena</taxon>
    </lineage>
</organism>
<dbReference type="AlphaFoldDB" id="A0AAD6Z8C4"/>
<accession>A0AAD6Z8C4</accession>
<dbReference type="Proteomes" id="UP001218218">
    <property type="component" value="Unassembled WGS sequence"/>
</dbReference>
<sequence length="109" mass="12063">MSSSESSNRSKCARKPARKLRVDSDEEEVGEGKRAIEIECRIGLIENNVCWCGDCVGGSEENSRLSTPWLEEYVTKVGNLVSYKGHFAGLDNPPALIDDLHDIGLYFEA</sequence>